<comment type="caution">
    <text evidence="1">The sequence shown here is derived from an EMBL/GenBank/DDBJ whole genome shotgun (WGS) entry which is preliminary data.</text>
</comment>
<dbReference type="InParanoid" id="A0A507AFZ0"/>
<reference evidence="1 2" key="1">
    <citation type="submission" date="2019-06" db="EMBL/GenBank/DDBJ databases">
        <title>Draft genome sequence of the filamentous fungus Phialemoniopsis curvata isolated from diesel fuel.</title>
        <authorList>
            <person name="Varaljay V.A."/>
            <person name="Lyon W.J."/>
            <person name="Crouch A.L."/>
            <person name="Drake C.E."/>
            <person name="Hollomon J.M."/>
            <person name="Nadeau L.J."/>
            <person name="Nunn H.S."/>
            <person name="Stevenson B.S."/>
            <person name="Bojanowski C.L."/>
            <person name="Crookes-Goodson W.J."/>
        </authorList>
    </citation>
    <scope>NUCLEOTIDE SEQUENCE [LARGE SCALE GENOMIC DNA]</scope>
    <source>
        <strain evidence="1 2">D216</strain>
    </source>
</reference>
<dbReference type="EMBL" id="SKBQ01000076">
    <property type="protein sequence ID" value="TPX08575.1"/>
    <property type="molecule type" value="Genomic_DNA"/>
</dbReference>
<evidence type="ECO:0000313" key="1">
    <source>
        <dbReference type="EMBL" id="TPX08575.1"/>
    </source>
</evidence>
<dbReference type="Proteomes" id="UP000319257">
    <property type="component" value="Unassembled WGS sequence"/>
</dbReference>
<name>A0A507AFZ0_9PEZI</name>
<keyword evidence="2" id="KW-1185">Reference proteome</keyword>
<evidence type="ECO:0000313" key="2">
    <source>
        <dbReference type="Proteomes" id="UP000319257"/>
    </source>
</evidence>
<dbReference type="AlphaFoldDB" id="A0A507AFZ0"/>
<proteinExistence type="predicted"/>
<organism evidence="1 2">
    <name type="scientific">Thyridium curvatum</name>
    <dbReference type="NCBI Taxonomy" id="1093900"/>
    <lineage>
        <taxon>Eukaryota</taxon>
        <taxon>Fungi</taxon>
        <taxon>Dikarya</taxon>
        <taxon>Ascomycota</taxon>
        <taxon>Pezizomycotina</taxon>
        <taxon>Sordariomycetes</taxon>
        <taxon>Sordariomycetidae</taxon>
        <taxon>Thyridiales</taxon>
        <taxon>Thyridiaceae</taxon>
        <taxon>Thyridium</taxon>
    </lineage>
</organism>
<accession>A0A507AFZ0</accession>
<protein>
    <submittedName>
        <fullName evidence="1">Uncharacterized protein</fullName>
    </submittedName>
</protein>
<gene>
    <name evidence="1" type="ORF">E0L32_009914</name>
</gene>
<sequence>MAHAHTRAVSGEILLPHGWHLPEQDINDIPFNLLNHEIRHIKVIFTAIARDQSVFVDGNNDVQNHVLIQLRFTTGYYQYKGIYLEMIPREDQNWRTIGTAQSPGQRFKTGSLRITPALASIQTPMNNRVCRLEVRGLLTVEDLLRSAILRENIHRFSFIISPSGVVRGHRDWVAQFLHRLTALDEVRAEIISTTPADVLMGTNDIFDAVAMRWTSHPRGMGIRSLIERGFFEDAARYISTS</sequence>
<dbReference type="GeneID" id="41977361"/>
<dbReference type="RefSeq" id="XP_030990286.1">
    <property type="nucleotide sequence ID" value="XM_031144928.1"/>
</dbReference>